<feature type="transmembrane region" description="Helical" evidence="14">
    <location>
        <begin position="14"/>
        <end position="32"/>
    </location>
</feature>
<comment type="pathway">
    <text evidence="2 13">Glycolipid biosynthesis; lipid IV(A) biosynthesis; lipid IV(A) from (3R)-3-hydroxytetradecanoyl-[acyl-carrier-protein] and UDP-N-acetyl-alpha-D-glucosamine: step 6/6.</text>
</comment>
<keyword evidence="16" id="KW-1185">Reference proteome</keyword>
<dbReference type="Pfam" id="PF02606">
    <property type="entry name" value="LpxK"/>
    <property type="match status" value="1"/>
</dbReference>
<comment type="similarity">
    <text evidence="13">Belongs to the LpxK family.</text>
</comment>
<gene>
    <name evidence="13 15" type="primary">lpxK</name>
    <name evidence="15" type="ORF">QTH91_14040</name>
</gene>
<evidence type="ECO:0000256" key="6">
    <source>
        <dbReference type="ARBA" id="ARBA00022556"/>
    </source>
</evidence>
<evidence type="ECO:0000256" key="4">
    <source>
        <dbReference type="ARBA" id="ARBA00016436"/>
    </source>
</evidence>
<protein>
    <recommendedName>
        <fullName evidence="4 13">Tetraacyldisaccharide 4'-kinase</fullName>
        <ecNumber evidence="3 13">2.7.1.130</ecNumber>
    </recommendedName>
    <alternativeName>
        <fullName evidence="12 13">Lipid A 4'-kinase</fullName>
    </alternativeName>
</protein>
<dbReference type="RefSeq" id="WP_286661574.1">
    <property type="nucleotide sequence ID" value="NZ_JASZYV010000003.1"/>
</dbReference>
<comment type="caution">
    <text evidence="15">The sequence shown here is derived from an EMBL/GenBank/DDBJ whole genome shotgun (WGS) entry which is preliminary data.</text>
</comment>
<keyword evidence="11 13" id="KW-0443">Lipid metabolism</keyword>
<feature type="binding site" evidence="13">
    <location>
        <begin position="58"/>
        <end position="65"/>
    </location>
    <ligand>
        <name>ATP</name>
        <dbReference type="ChEBI" id="CHEBI:30616"/>
    </ligand>
</feature>
<evidence type="ECO:0000256" key="11">
    <source>
        <dbReference type="ARBA" id="ARBA00023098"/>
    </source>
</evidence>
<evidence type="ECO:0000256" key="1">
    <source>
        <dbReference type="ARBA" id="ARBA00002274"/>
    </source>
</evidence>
<accession>A0ABT7NCL3</accession>
<keyword evidence="8 13" id="KW-0547">Nucleotide-binding</keyword>
<evidence type="ECO:0000256" key="9">
    <source>
        <dbReference type="ARBA" id="ARBA00022777"/>
    </source>
</evidence>
<dbReference type="PANTHER" id="PTHR42724">
    <property type="entry name" value="TETRAACYLDISACCHARIDE 4'-KINASE"/>
    <property type="match status" value="1"/>
</dbReference>
<evidence type="ECO:0000256" key="5">
    <source>
        <dbReference type="ARBA" id="ARBA00022516"/>
    </source>
</evidence>
<dbReference type="SUPFAM" id="SSF52540">
    <property type="entry name" value="P-loop containing nucleoside triphosphate hydrolases"/>
    <property type="match status" value="1"/>
</dbReference>
<keyword evidence="14" id="KW-1133">Transmembrane helix</keyword>
<dbReference type="NCBIfam" id="TIGR00682">
    <property type="entry name" value="lpxK"/>
    <property type="match status" value="1"/>
</dbReference>
<dbReference type="HAMAP" id="MF_00409">
    <property type="entry name" value="LpxK"/>
    <property type="match status" value="1"/>
</dbReference>
<evidence type="ECO:0000256" key="10">
    <source>
        <dbReference type="ARBA" id="ARBA00022840"/>
    </source>
</evidence>
<dbReference type="EMBL" id="JASZYV010000003">
    <property type="protein sequence ID" value="MDM0045610.1"/>
    <property type="molecule type" value="Genomic_DNA"/>
</dbReference>
<dbReference type="EC" id="2.7.1.130" evidence="3 13"/>
<name>A0ABT7NCL3_9BURK</name>
<sequence length="324" mass="35017">MGLDIQRAWLRRGAVARLLWPLSCLFGAIAALRRHAYRVGWLRSERAGRPVLVVGNVIAGGAGKTPTTIAIARHLMARGIAVGVVSRGFGRQTKDCREILAGSTPSEVGDEPLLIHKATGAPVVVASRRIEAARLLVQRHPQVQWILCDDGLQHLALARDVELCVFDDRGVGNGWLLPAGPLREAWPRACDLVLHTGDHPAFAGFRGRRALADMAYDKDGHDVALTQLAGRRLAAVAGIARPQAFFDMLAARGMALERTVPLADHHNFSDWQSLADAGFTVLCTEKDAAKLWPHEPSALAVPLIFTPEPAFFQALDAKLSSVDG</sequence>
<dbReference type="GO" id="GO:0009029">
    <property type="term" value="F:lipid-A 4'-kinase activity"/>
    <property type="evidence" value="ECO:0007669"/>
    <property type="project" value="UniProtKB-EC"/>
</dbReference>
<dbReference type="CDD" id="cd01983">
    <property type="entry name" value="SIMIBI"/>
    <property type="match status" value="1"/>
</dbReference>
<evidence type="ECO:0000256" key="14">
    <source>
        <dbReference type="SAM" id="Phobius"/>
    </source>
</evidence>
<organism evidence="15 16">
    <name type="scientific">Variovorax dokdonensis</name>
    <dbReference type="NCBI Taxonomy" id="344883"/>
    <lineage>
        <taxon>Bacteria</taxon>
        <taxon>Pseudomonadati</taxon>
        <taxon>Pseudomonadota</taxon>
        <taxon>Betaproteobacteria</taxon>
        <taxon>Burkholderiales</taxon>
        <taxon>Comamonadaceae</taxon>
        <taxon>Variovorax</taxon>
    </lineage>
</organism>
<dbReference type="PANTHER" id="PTHR42724:SF1">
    <property type="entry name" value="TETRAACYLDISACCHARIDE 4'-KINASE, MITOCHONDRIAL-RELATED"/>
    <property type="match status" value="1"/>
</dbReference>
<evidence type="ECO:0000313" key="15">
    <source>
        <dbReference type="EMBL" id="MDM0045610.1"/>
    </source>
</evidence>
<evidence type="ECO:0000256" key="2">
    <source>
        <dbReference type="ARBA" id="ARBA00004870"/>
    </source>
</evidence>
<dbReference type="Proteomes" id="UP001174908">
    <property type="component" value="Unassembled WGS sequence"/>
</dbReference>
<keyword evidence="5 13" id="KW-0444">Lipid biosynthesis</keyword>
<proteinExistence type="inferred from homology"/>
<evidence type="ECO:0000256" key="12">
    <source>
        <dbReference type="ARBA" id="ARBA00029757"/>
    </source>
</evidence>
<evidence type="ECO:0000256" key="13">
    <source>
        <dbReference type="HAMAP-Rule" id="MF_00409"/>
    </source>
</evidence>
<keyword evidence="14" id="KW-0472">Membrane</keyword>
<evidence type="ECO:0000256" key="3">
    <source>
        <dbReference type="ARBA" id="ARBA00012071"/>
    </source>
</evidence>
<dbReference type="InterPro" id="IPR003758">
    <property type="entry name" value="LpxK"/>
</dbReference>
<reference evidence="15" key="1">
    <citation type="submission" date="2023-06" db="EMBL/GenBank/DDBJ databases">
        <authorList>
            <person name="Jiang Y."/>
            <person name="Liu Q."/>
        </authorList>
    </citation>
    <scope>NUCLEOTIDE SEQUENCE</scope>
    <source>
        <strain evidence="15">CGMCC 1.12089</strain>
    </source>
</reference>
<keyword evidence="7 13" id="KW-0808">Transferase</keyword>
<evidence type="ECO:0000313" key="16">
    <source>
        <dbReference type="Proteomes" id="UP001174908"/>
    </source>
</evidence>
<keyword evidence="14" id="KW-0812">Transmembrane</keyword>
<evidence type="ECO:0000256" key="7">
    <source>
        <dbReference type="ARBA" id="ARBA00022679"/>
    </source>
</evidence>
<dbReference type="InterPro" id="IPR027417">
    <property type="entry name" value="P-loop_NTPase"/>
</dbReference>
<evidence type="ECO:0000256" key="8">
    <source>
        <dbReference type="ARBA" id="ARBA00022741"/>
    </source>
</evidence>
<keyword evidence="6 13" id="KW-0441">Lipid A biosynthesis</keyword>
<keyword evidence="9 13" id="KW-0418">Kinase</keyword>
<keyword evidence="10 13" id="KW-0067">ATP-binding</keyword>
<comment type="catalytic activity">
    <reaction evidence="13">
        <text>a lipid A disaccharide + ATP = a lipid IVA + ADP + H(+)</text>
        <dbReference type="Rhea" id="RHEA:67840"/>
        <dbReference type="ChEBI" id="CHEBI:15378"/>
        <dbReference type="ChEBI" id="CHEBI:30616"/>
        <dbReference type="ChEBI" id="CHEBI:176343"/>
        <dbReference type="ChEBI" id="CHEBI:176425"/>
        <dbReference type="ChEBI" id="CHEBI:456216"/>
        <dbReference type="EC" id="2.7.1.130"/>
    </reaction>
</comment>
<comment type="function">
    <text evidence="1 13">Transfers the gamma-phosphate of ATP to the 4'-position of a tetraacyldisaccharide 1-phosphate intermediate (termed DS-1-P) to form tetraacyldisaccharide 1,4'-bis-phosphate (lipid IVA).</text>
</comment>